<evidence type="ECO:0000256" key="1">
    <source>
        <dbReference type="ARBA" id="ARBA00004651"/>
    </source>
</evidence>
<sequence length="233" mass="25731">MKIKKLIDSFNYAIEGLVYAVRTQRNMRIHMIAALLVLTASFFYDMTKVELLIVLLTITSVITAELFNTAIEFTIDATTNYYHPLAKLAKNISAAAVLLTAINALAVGYIIFWEKLDNINFKVIKKIKNSDPYMIFLILFIVCIVTLVIKAVYGEGTPLRGGMPSGHSAIAFSIATTIALLTEETVPIMLSYILALIVAQSRVDSKIHSIIEVLAGAFLGIFLTIFLFKIFGG</sequence>
<feature type="domain" description="Phosphatidic acid phosphatase type 2/haloperoxidase" evidence="20">
    <location>
        <begin position="133"/>
        <end position="228"/>
    </location>
</feature>
<feature type="transmembrane region" description="Helical" evidence="19">
    <location>
        <begin position="133"/>
        <end position="153"/>
    </location>
</feature>
<dbReference type="EMBL" id="JABFIF010000006">
    <property type="protein sequence ID" value="NOH15718.1"/>
    <property type="molecule type" value="Genomic_DNA"/>
</dbReference>
<dbReference type="EC" id="2.7.1.107" evidence="23"/>
<feature type="transmembrane region" description="Helical" evidence="19">
    <location>
        <begin position="173"/>
        <end position="198"/>
    </location>
</feature>
<keyword evidence="13" id="KW-0594">Phospholipid biosynthesis</keyword>
<evidence type="ECO:0000259" key="20">
    <source>
        <dbReference type="SMART" id="SM00014"/>
    </source>
</evidence>
<comment type="cofactor">
    <cofactor evidence="18">
        <name>Mg(2+)</name>
        <dbReference type="ChEBI" id="CHEBI:18420"/>
    </cofactor>
    <text evidence="18">Mn(2+), Zn(2+), Cd(2+) and Co(2+) support activity to lesser extents.</text>
</comment>
<dbReference type="EC" id="2.7.1.66" evidence="23"/>
<feature type="transmembrane region" description="Helical" evidence="19">
    <location>
        <begin position="210"/>
        <end position="231"/>
    </location>
</feature>
<organism evidence="23 25">
    <name type="scientific">Clostridium cochlearium</name>
    <dbReference type="NCBI Taxonomy" id="1494"/>
    <lineage>
        <taxon>Bacteria</taxon>
        <taxon>Bacillati</taxon>
        <taxon>Bacillota</taxon>
        <taxon>Clostridia</taxon>
        <taxon>Eubacteriales</taxon>
        <taxon>Clostridiaceae</taxon>
        <taxon>Clostridium</taxon>
    </lineage>
</organism>
<dbReference type="AlphaFoldDB" id="A0A240AMZ5"/>
<keyword evidence="11" id="KW-0443">Lipid metabolism</keyword>
<keyword evidence="18" id="KW-0460">Magnesium</keyword>
<dbReference type="Gene3D" id="1.20.144.10">
    <property type="entry name" value="Phosphatidic acid phosphatase type 2/haloperoxidase"/>
    <property type="match status" value="1"/>
</dbReference>
<evidence type="ECO:0000256" key="13">
    <source>
        <dbReference type="ARBA" id="ARBA00023209"/>
    </source>
</evidence>
<gene>
    <name evidence="23" type="primary">dgkA</name>
    <name evidence="21" type="ORF">HMJ28_04815</name>
    <name evidence="23" type="ORF">NCTC13028_00779</name>
    <name evidence="22" type="ORF">SAMN05216497_103133</name>
</gene>
<dbReference type="PANTHER" id="PTHR34299:SF1">
    <property type="entry name" value="DIACYLGLYCEROL KINASE"/>
    <property type="match status" value="1"/>
</dbReference>
<evidence type="ECO:0000313" key="26">
    <source>
        <dbReference type="Proteomes" id="UP000528432"/>
    </source>
</evidence>
<dbReference type="RefSeq" id="WP_089863928.1">
    <property type="nucleotide sequence ID" value="NZ_CP173238.1"/>
</dbReference>
<feature type="binding site" evidence="17">
    <location>
        <position position="72"/>
    </location>
    <ligand>
        <name>ATP</name>
        <dbReference type="ChEBI" id="CHEBI:30616"/>
    </ligand>
</feature>
<dbReference type="InterPro" id="IPR036938">
    <property type="entry name" value="PAP2/HPO_sf"/>
</dbReference>
<feature type="transmembrane region" description="Helical" evidence="19">
    <location>
        <begin position="91"/>
        <end position="112"/>
    </location>
</feature>
<dbReference type="GO" id="GO:0046872">
    <property type="term" value="F:metal ion binding"/>
    <property type="evidence" value="ECO:0007669"/>
    <property type="project" value="UniProtKB-KW"/>
</dbReference>
<comment type="similarity">
    <text evidence="2">Belongs to the bacterial diacylglycerol kinase family.</text>
</comment>
<evidence type="ECO:0000256" key="7">
    <source>
        <dbReference type="ARBA" id="ARBA00022741"/>
    </source>
</evidence>
<dbReference type="PANTHER" id="PTHR34299">
    <property type="entry name" value="DIACYLGLYCEROL KINASE"/>
    <property type="match status" value="1"/>
</dbReference>
<evidence type="ECO:0000256" key="10">
    <source>
        <dbReference type="ARBA" id="ARBA00022989"/>
    </source>
</evidence>
<evidence type="ECO:0000256" key="4">
    <source>
        <dbReference type="ARBA" id="ARBA00022516"/>
    </source>
</evidence>
<evidence type="ECO:0000256" key="15">
    <source>
        <dbReference type="PIRSR" id="PIRSR600829-1"/>
    </source>
</evidence>
<dbReference type="InterPro" id="IPR000326">
    <property type="entry name" value="PAP2/HPO"/>
</dbReference>
<dbReference type="GO" id="GO:0005886">
    <property type="term" value="C:plasma membrane"/>
    <property type="evidence" value="ECO:0007669"/>
    <property type="project" value="UniProtKB-SubCell"/>
</dbReference>
<dbReference type="STRING" id="1494.SAMN05216497_103133"/>
<dbReference type="Proteomes" id="UP000528432">
    <property type="component" value="Unassembled WGS sequence"/>
</dbReference>
<feature type="binding site" evidence="18">
    <location>
        <position position="72"/>
    </location>
    <ligand>
        <name>a divalent metal cation</name>
        <dbReference type="ChEBI" id="CHEBI:60240"/>
    </ligand>
</feature>
<dbReference type="Proteomes" id="UP000250223">
    <property type="component" value="Unassembled WGS sequence"/>
</dbReference>
<evidence type="ECO:0000256" key="16">
    <source>
        <dbReference type="PIRSR" id="PIRSR600829-2"/>
    </source>
</evidence>
<evidence type="ECO:0000313" key="25">
    <source>
        <dbReference type="Proteomes" id="UP000250223"/>
    </source>
</evidence>
<feature type="binding site" evidence="17">
    <location>
        <position position="12"/>
    </location>
    <ligand>
        <name>ATP</name>
        <dbReference type="ChEBI" id="CHEBI:30616"/>
    </ligand>
</feature>
<keyword evidence="18" id="KW-0479">Metal-binding</keyword>
<dbReference type="SMART" id="SM00014">
    <property type="entry name" value="acidPPc"/>
    <property type="match status" value="1"/>
</dbReference>
<feature type="active site" description="Proton acceptor" evidence="15">
    <location>
        <position position="65"/>
    </location>
</feature>
<keyword evidence="4" id="KW-0444">Lipid biosynthesis</keyword>
<dbReference type="EMBL" id="UAWC01000002">
    <property type="protein sequence ID" value="SQB33902.1"/>
    <property type="molecule type" value="Genomic_DNA"/>
</dbReference>
<evidence type="ECO:0000313" key="23">
    <source>
        <dbReference type="EMBL" id="SQB33902.1"/>
    </source>
</evidence>
<dbReference type="CDD" id="cd03383">
    <property type="entry name" value="PAP2_diacylglycerolkinase"/>
    <property type="match status" value="1"/>
</dbReference>
<keyword evidence="24" id="KW-1185">Reference proteome</keyword>
<dbReference type="InterPro" id="IPR000829">
    <property type="entry name" value="DAGK"/>
</dbReference>
<keyword evidence="14" id="KW-1208">Phospholipid metabolism</keyword>
<evidence type="ECO:0000256" key="8">
    <source>
        <dbReference type="ARBA" id="ARBA00022777"/>
    </source>
</evidence>
<reference evidence="22 24" key="1">
    <citation type="submission" date="2016-10" db="EMBL/GenBank/DDBJ databases">
        <authorList>
            <person name="Varghese N."/>
            <person name="Submissions S."/>
        </authorList>
    </citation>
    <scope>NUCLEOTIDE SEQUENCE [LARGE SCALE GENOMIC DNA]</scope>
    <source>
        <strain evidence="22 24">NLAE-zl-C224</strain>
    </source>
</reference>
<dbReference type="Gene3D" id="1.10.287.3610">
    <property type="match status" value="1"/>
</dbReference>
<comment type="subcellular location">
    <subcellularLocation>
        <location evidence="1">Cell membrane</location>
        <topology evidence="1">Multi-pass membrane protein</topology>
    </subcellularLocation>
</comment>
<keyword evidence="5 23" id="KW-0808">Transferase</keyword>
<reference evidence="21 26" key="3">
    <citation type="submission" date="2020-05" db="EMBL/GenBank/DDBJ databases">
        <title>Draft genome sequence of Clostridium cochlearium strain AGROS13 isolated from a sheep dairy farm in New Zealand.</title>
        <authorList>
            <person name="Gupta T.B."/>
            <person name="Jauregui R."/>
            <person name="Risson A.N."/>
            <person name="Brightwell G."/>
            <person name="Maclean P."/>
        </authorList>
    </citation>
    <scope>NUCLEOTIDE SEQUENCE [LARGE SCALE GENOMIC DNA]</scope>
    <source>
        <strain evidence="21 26">AGROS13</strain>
    </source>
</reference>
<name>A0A240AMZ5_CLOCO</name>
<keyword evidence="12 19" id="KW-0472">Membrane</keyword>
<evidence type="ECO:0000256" key="11">
    <source>
        <dbReference type="ARBA" id="ARBA00023098"/>
    </source>
</evidence>
<evidence type="ECO:0000256" key="19">
    <source>
        <dbReference type="SAM" id="Phobius"/>
    </source>
</evidence>
<dbReference type="Pfam" id="PF01569">
    <property type="entry name" value="PAP2"/>
    <property type="match status" value="1"/>
</dbReference>
<accession>A0A240AMZ5</accession>
<reference evidence="23 25" key="2">
    <citation type="submission" date="2018-06" db="EMBL/GenBank/DDBJ databases">
        <authorList>
            <consortium name="Pathogen Informatics"/>
            <person name="Doyle S."/>
        </authorList>
    </citation>
    <scope>NUCLEOTIDE SEQUENCE [LARGE SCALE GENOMIC DNA]</scope>
    <source>
        <strain evidence="23 25">NCTC13028</strain>
    </source>
</reference>
<dbReference type="EMBL" id="FNGL01000003">
    <property type="protein sequence ID" value="SDK96992.1"/>
    <property type="molecule type" value="Genomic_DNA"/>
</dbReference>
<keyword evidence="3" id="KW-1003">Cell membrane</keyword>
<dbReference type="OrthoDB" id="9789934at2"/>
<dbReference type="GeneID" id="70577673"/>
<keyword evidence="7 17" id="KW-0547">Nucleotide-binding</keyword>
<evidence type="ECO:0000313" key="22">
    <source>
        <dbReference type="EMBL" id="SDK96992.1"/>
    </source>
</evidence>
<keyword evidence="10 19" id="KW-1133">Transmembrane helix</keyword>
<evidence type="ECO:0000256" key="12">
    <source>
        <dbReference type="ARBA" id="ARBA00023136"/>
    </source>
</evidence>
<evidence type="ECO:0000256" key="5">
    <source>
        <dbReference type="ARBA" id="ARBA00022679"/>
    </source>
</evidence>
<proteinExistence type="inferred from homology"/>
<dbReference type="GO" id="GO:0004143">
    <property type="term" value="F:ATP-dependent diacylglycerol kinase activity"/>
    <property type="evidence" value="ECO:0007669"/>
    <property type="project" value="UniProtKB-EC"/>
</dbReference>
<evidence type="ECO:0000256" key="6">
    <source>
        <dbReference type="ARBA" id="ARBA00022692"/>
    </source>
</evidence>
<evidence type="ECO:0000313" key="24">
    <source>
        <dbReference type="Proteomes" id="UP000198811"/>
    </source>
</evidence>
<keyword evidence="8 23" id="KW-0418">Kinase</keyword>
<keyword evidence="6 19" id="KW-0812">Transmembrane</keyword>
<evidence type="ECO:0000256" key="18">
    <source>
        <dbReference type="PIRSR" id="PIRSR600829-4"/>
    </source>
</evidence>
<dbReference type="GO" id="GO:0036433">
    <property type="term" value="F:di-trans, poly-cis-undecaprenol kinase activity"/>
    <property type="evidence" value="ECO:0007669"/>
    <property type="project" value="UniProtKB-EC"/>
</dbReference>
<dbReference type="CDD" id="cd14266">
    <property type="entry name" value="UDPK_IM_PAP2_like"/>
    <property type="match status" value="1"/>
</dbReference>
<feature type="binding site" evidence="16">
    <location>
        <position position="65"/>
    </location>
    <ligand>
        <name>substrate</name>
    </ligand>
</feature>
<evidence type="ECO:0000256" key="2">
    <source>
        <dbReference type="ARBA" id="ARBA00005967"/>
    </source>
</evidence>
<evidence type="ECO:0000256" key="9">
    <source>
        <dbReference type="ARBA" id="ARBA00022840"/>
    </source>
</evidence>
<evidence type="ECO:0000256" key="3">
    <source>
        <dbReference type="ARBA" id="ARBA00022475"/>
    </source>
</evidence>
<dbReference type="GO" id="GO:0008654">
    <property type="term" value="P:phospholipid biosynthetic process"/>
    <property type="evidence" value="ECO:0007669"/>
    <property type="project" value="UniProtKB-KW"/>
</dbReference>
<dbReference type="GO" id="GO:0005524">
    <property type="term" value="F:ATP binding"/>
    <property type="evidence" value="ECO:0007669"/>
    <property type="project" value="UniProtKB-KW"/>
</dbReference>
<evidence type="ECO:0000256" key="14">
    <source>
        <dbReference type="ARBA" id="ARBA00023264"/>
    </source>
</evidence>
<evidence type="ECO:0000313" key="21">
    <source>
        <dbReference type="EMBL" id="NOH15718.1"/>
    </source>
</evidence>
<protein>
    <submittedName>
        <fullName evidence="22 23">Diacylglycerol kinase</fullName>
        <ecNumber evidence="23">2.7.1.107</ecNumber>
        <ecNumber evidence="23">2.7.1.66</ecNumber>
    </submittedName>
    <submittedName>
        <fullName evidence="21">Phosphatase PAP2 family protein</fullName>
    </submittedName>
</protein>
<keyword evidence="9 17" id="KW-0067">ATP-binding</keyword>
<dbReference type="Proteomes" id="UP000198811">
    <property type="component" value="Unassembled WGS sequence"/>
</dbReference>
<evidence type="ECO:0000256" key="17">
    <source>
        <dbReference type="PIRSR" id="PIRSR600829-3"/>
    </source>
</evidence>
<feature type="transmembrane region" description="Helical" evidence="19">
    <location>
        <begin position="51"/>
        <end position="71"/>
    </location>
</feature>
<feature type="transmembrane region" description="Helical" evidence="19">
    <location>
        <begin position="27"/>
        <end position="44"/>
    </location>
</feature>
<dbReference type="InterPro" id="IPR036945">
    <property type="entry name" value="DAGK_sf"/>
</dbReference>
<dbReference type="Pfam" id="PF01219">
    <property type="entry name" value="DAGK_prokar"/>
    <property type="match status" value="1"/>
</dbReference>
<dbReference type="SUPFAM" id="SSF48317">
    <property type="entry name" value="Acid phosphatase/Vanadium-dependent haloperoxidase"/>
    <property type="match status" value="1"/>
</dbReference>